<dbReference type="InterPro" id="IPR011009">
    <property type="entry name" value="Kinase-like_dom_sf"/>
</dbReference>
<evidence type="ECO:0000313" key="3">
    <source>
        <dbReference type="RefSeq" id="XP_065656068.1"/>
    </source>
</evidence>
<accession>A0ABM4C3D3</accession>
<reference evidence="3" key="1">
    <citation type="submission" date="2025-08" db="UniProtKB">
        <authorList>
            <consortium name="RefSeq"/>
        </authorList>
    </citation>
    <scope>IDENTIFICATION</scope>
</reference>
<sequence>MSYIKQPSELNTTAATKILQEYFNDTSIDVVSLLEEKKQDNTNDSFNSDLSRWTICFKQQGKPDQTISVVIKMSKKDFIHRNLSVIAKPFSKEAFWFHLAYPELVKTFPEIVTISPICYYSYTNYLDYMIGRKRFFENCCCLLCWPCVLPEEKGILILKNLTQGDKPMKLLDKTRLFSYNQAKVALETLARFHGVWLKWLHLAKTHKDFAKTLKPEHAEKCCIMMKDVMFSGILKTCTKIVTSLLRNENISEVIIQKWITYGDTQMLQNLIDGIDSKSEKYRSKILTMCHGDAWSNNMFFNEDESYVTLIDYQMMSFYHPALDIWYMLSVSTDREFRKVHLRNLLQDYFKVFVSYAKDAGVEMIFEEFEEEINIRRDVMLSLGLTIMPNVLSPFQIDFGGWRSISELNKKREREIGGAPKPDDHPMVREIRRRVLGIVLEAEEIGFI</sequence>
<dbReference type="SUPFAM" id="SSF56112">
    <property type="entry name" value="Protein kinase-like (PK-like)"/>
    <property type="match status" value="1"/>
</dbReference>
<name>A0ABM4C3D3_HYDVU</name>
<dbReference type="RefSeq" id="XP_065656068.1">
    <property type="nucleotide sequence ID" value="XM_065799996.1"/>
</dbReference>
<dbReference type="Gene3D" id="3.90.1200.10">
    <property type="match status" value="1"/>
</dbReference>
<dbReference type="Pfam" id="PF02958">
    <property type="entry name" value="EcKL"/>
    <property type="match status" value="1"/>
</dbReference>
<evidence type="ECO:0000313" key="2">
    <source>
        <dbReference type="Proteomes" id="UP001652625"/>
    </source>
</evidence>
<evidence type="ECO:0000259" key="1">
    <source>
        <dbReference type="SMART" id="SM00587"/>
    </source>
</evidence>
<dbReference type="SMART" id="SM00587">
    <property type="entry name" value="CHK"/>
    <property type="match status" value="1"/>
</dbReference>
<keyword evidence="2" id="KW-1185">Reference proteome</keyword>
<feature type="domain" description="CHK kinase-like" evidence="1">
    <location>
        <begin position="156"/>
        <end position="358"/>
    </location>
</feature>
<dbReference type="GeneID" id="136081805"/>
<proteinExistence type="predicted"/>
<organism evidence="2 3">
    <name type="scientific">Hydra vulgaris</name>
    <name type="common">Hydra</name>
    <name type="synonym">Hydra attenuata</name>
    <dbReference type="NCBI Taxonomy" id="6087"/>
    <lineage>
        <taxon>Eukaryota</taxon>
        <taxon>Metazoa</taxon>
        <taxon>Cnidaria</taxon>
        <taxon>Hydrozoa</taxon>
        <taxon>Hydroidolina</taxon>
        <taxon>Anthoathecata</taxon>
        <taxon>Aplanulata</taxon>
        <taxon>Hydridae</taxon>
        <taxon>Hydra</taxon>
    </lineage>
</organism>
<dbReference type="PANTHER" id="PTHR11012">
    <property type="entry name" value="PROTEIN KINASE-LIKE DOMAIN-CONTAINING"/>
    <property type="match status" value="1"/>
</dbReference>
<dbReference type="PANTHER" id="PTHR11012:SF30">
    <property type="entry name" value="PROTEIN KINASE-LIKE DOMAIN-CONTAINING"/>
    <property type="match status" value="1"/>
</dbReference>
<dbReference type="InterPro" id="IPR015897">
    <property type="entry name" value="CHK_kinase-like"/>
</dbReference>
<gene>
    <name evidence="3" type="primary">LOC136081805</name>
</gene>
<protein>
    <submittedName>
        <fullName evidence="3">Uncharacterized protein LOC136081805</fullName>
    </submittedName>
</protein>
<dbReference type="Proteomes" id="UP001652625">
    <property type="component" value="Chromosome 06"/>
</dbReference>
<dbReference type="InterPro" id="IPR004119">
    <property type="entry name" value="EcKL"/>
</dbReference>